<reference evidence="4" key="4">
    <citation type="journal article" date="2008" name="Nucleic Acids Res.">
        <title>The rice annotation project database (RAP-DB): 2008 update.</title>
        <authorList>
            <consortium name="The rice annotation project (RAP)"/>
        </authorList>
    </citation>
    <scope>GENOME REANNOTATION</scope>
    <source>
        <strain evidence="4">cv. Nipponbare</strain>
    </source>
</reference>
<sequence>MDGRMDGHGRTAMADQVPRERERELTEREVSTQRQAASVVFFVATASRGHRHRFSSPPHPSIHPRHTIPSSTTAIQSRINTVTKHQRERERERGKDDHPVKQVRLWRKEPRRGQIWGGLVFFFLKPFRWSRP</sequence>
<feature type="compositionally biased region" description="Basic and acidic residues" evidence="1">
    <location>
        <begin position="17"/>
        <end position="31"/>
    </location>
</feature>
<protein>
    <submittedName>
        <fullName evidence="2">Uncharacterized protein</fullName>
    </submittedName>
</protein>
<dbReference type="AlphaFoldDB" id="Q6ERR5"/>
<dbReference type="EMBL" id="AP005429">
    <property type="protein sequence ID" value="BAD28655.1"/>
    <property type="molecule type" value="Genomic_DNA"/>
</dbReference>
<evidence type="ECO:0000313" key="3">
    <source>
        <dbReference type="EMBL" id="BAD33481.1"/>
    </source>
</evidence>
<proteinExistence type="predicted"/>
<dbReference type="EMBL" id="AP005426">
    <property type="protein sequence ID" value="BAD33481.1"/>
    <property type="molecule type" value="Genomic_DNA"/>
</dbReference>
<reference evidence="4" key="3">
    <citation type="journal article" date="2005" name="Nature">
        <title>The map-based sequence of the rice genome.</title>
        <authorList>
            <consortium name="International rice genome sequencing project (IRGSP)"/>
            <person name="Matsumoto T."/>
            <person name="Wu J."/>
            <person name="Kanamori H."/>
            <person name="Katayose Y."/>
            <person name="Fujisawa M."/>
            <person name="Namiki N."/>
            <person name="Mizuno H."/>
            <person name="Yamamoto K."/>
            <person name="Antonio B.A."/>
            <person name="Baba T."/>
            <person name="Sakata K."/>
            <person name="Nagamura Y."/>
            <person name="Aoki H."/>
            <person name="Arikawa K."/>
            <person name="Arita K."/>
            <person name="Bito T."/>
            <person name="Chiden Y."/>
            <person name="Fujitsuka N."/>
            <person name="Fukunaka R."/>
            <person name="Hamada M."/>
            <person name="Harada C."/>
            <person name="Hayashi A."/>
            <person name="Hijishita S."/>
            <person name="Honda M."/>
            <person name="Hosokawa S."/>
            <person name="Ichikawa Y."/>
            <person name="Idonuma A."/>
            <person name="Iijima M."/>
            <person name="Ikeda M."/>
            <person name="Ikeno M."/>
            <person name="Ito K."/>
            <person name="Ito S."/>
            <person name="Ito T."/>
            <person name="Ito Y."/>
            <person name="Ito Y."/>
            <person name="Iwabuchi A."/>
            <person name="Kamiya K."/>
            <person name="Karasawa W."/>
            <person name="Kurita K."/>
            <person name="Katagiri S."/>
            <person name="Kikuta A."/>
            <person name="Kobayashi H."/>
            <person name="Kobayashi N."/>
            <person name="Machita K."/>
            <person name="Maehara T."/>
            <person name="Masukawa M."/>
            <person name="Mizubayashi T."/>
            <person name="Mukai Y."/>
            <person name="Nagasaki H."/>
            <person name="Nagata Y."/>
            <person name="Naito S."/>
            <person name="Nakashima M."/>
            <person name="Nakama Y."/>
            <person name="Nakamichi Y."/>
            <person name="Nakamura M."/>
            <person name="Meguro A."/>
            <person name="Negishi M."/>
            <person name="Ohta I."/>
            <person name="Ohta T."/>
            <person name="Okamoto M."/>
            <person name="Ono N."/>
            <person name="Saji S."/>
            <person name="Sakaguchi M."/>
            <person name="Sakai K."/>
            <person name="Shibata M."/>
            <person name="Shimokawa T."/>
            <person name="Song J."/>
            <person name="Takazaki Y."/>
            <person name="Terasawa K."/>
            <person name="Tsugane M."/>
            <person name="Tsuji K."/>
            <person name="Ueda S."/>
            <person name="Waki K."/>
            <person name="Yamagata H."/>
            <person name="Yamamoto M."/>
            <person name="Yamamoto S."/>
            <person name="Yamane H."/>
            <person name="Yoshiki S."/>
            <person name="Yoshihara R."/>
            <person name="Yukawa K."/>
            <person name="Zhong H."/>
            <person name="Yano M."/>
            <person name="Yuan Q."/>
            <person name="Ouyang S."/>
            <person name="Liu J."/>
            <person name="Jones K.M."/>
            <person name="Gansberger K."/>
            <person name="Moffat K."/>
            <person name="Hill J."/>
            <person name="Bera J."/>
            <person name="Fadrosh D."/>
            <person name="Jin S."/>
            <person name="Johri S."/>
            <person name="Kim M."/>
            <person name="Overton L."/>
            <person name="Reardon M."/>
            <person name="Tsitrin T."/>
            <person name="Vuong H."/>
            <person name="Weaver B."/>
            <person name="Ciecko A."/>
            <person name="Tallon L."/>
            <person name="Jackson J."/>
            <person name="Pai G."/>
            <person name="Aken S.V."/>
            <person name="Utterback T."/>
            <person name="Reidmuller S."/>
            <person name="Feldblyum T."/>
            <person name="Hsiao J."/>
            <person name="Zismann V."/>
            <person name="Iobst S."/>
            <person name="de Vazeille A.R."/>
            <person name="Buell C.R."/>
            <person name="Ying K."/>
            <person name="Li Y."/>
            <person name="Lu T."/>
            <person name="Huang Y."/>
            <person name="Zhao Q."/>
            <person name="Feng Q."/>
            <person name="Zhang L."/>
            <person name="Zhu J."/>
            <person name="Weng Q."/>
            <person name="Mu J."/>
            <person name="Lu Y."/>
            <person name="Fan D."/>
            <person name="Liu Y."/>
            <person name="Guan J."/>
            <person name="Zhang Y."/>
            <person name="Yu S."/>
            <person name="Liu X."/>
            <person name="Zhang Y."/>
            <person name="Hong G."/>
            <person name="Han B."/>
            <person name="Choisne N."/>
            <person name="Demange N."/>
            <person name="Orjeda G."/>
            <person name="Samain S."/>
            <person name="Cattolico L."/>
            <person name="Pelletier E."/>
            <person name="Couloux A."/>
            <person name="Segurens B."/>
            <person name="Wincker P."/>
            <person name="D'Hont A."/>
            <person name="Scarpelli C."/>
            <person name="Weissenbach J."/>
            <person name="Salanoubat M."/>
            <person name="Quetier F."/>
            <person name="Yu Y."/>
            <person name="Kim H.R."/>
            <person name="Rambo T."/>
            <person name="Currie J."/>
            <person name="Collura K."/>
            <person name="Luo M."/>
            <person name="Yang T."/>
            <person name="Ammiraju J.S.S."/>
            <person name="Engler F."/>
            <person name="Soderlund C."/>
            <person name="Wing R.A."/>
            <person name="Palmer L.E."/>
            <person name="de la Bastide M."/>
            <person name="Spiegel L."/>
            <person name="Nascimento L."/>
            <person name="Zutavern T."/>
            <person name="O'Shaughnessy A."/>
            <person name="Dike S."/>
            <person name="Dedhia N."/>
            <person name="Preston R."/>
            <person name="Balija V."/>
            <person name="McCombie W.R."/>
            <person name="Chow T."/>
            <person name="Chen H."/>
            <person name="Chung M."/>
            <person name="Chen C."/>
            <person name="Shaw J."/>
            <person name="Wu H."/>
            <person name="Hsiao K."/>
            <person name="Chao Y."/>
            <person name="Chu M."/>
            <person name="Cheng C."/>
            <person name="Hour A."/>
            <person name="Lee P."/>
            <person name="Lin S."/>
            <person name="Lin Y."/>
            <person name="Liou J."/>
            <person name="Liu S."/>
            <person name="Hsing Y."/>
            <person name="Raghuvanshi S."/>
            <person name="Mohanty A."/>
            <person name="Bharti A.K."/>
            <person name="Gaur A."/>
            <person name="Gupta V."/>
            <person name="Kumar D."/>
            <person name="Ravi V."/>
            <person name="Vij S."/>
            <person name="Kapur A."/>
            <person name="Khurana P."/>
            <person name="Khurana P."/>
            <person name="Khurana J.P."/>
            <person name="Tyagi A.K."/>
            <person name="Gaikwad K."/>
            <person name="Singh A."/>
            <person name="Dalal V."/>
            <person name="Srivastava S."/>
            <person name="Dixit A."/>
            <person name="Pal A.K."/>
            <person name="Ghazi I.A."/>
            <person name="Yadav M."/>
            <person name="Pandit A."/>
            <person name="Bhargava A."/>
            <person name="Sureshbabu K."/>
            <person name="Batra K."/>
            <person name="Sharma T.R."/>
            <person name="Mohapatra T."/>
            <person name="Singh N.K."/>
            <person name="Messing J."/>
            <person name="Nelson A.B."/>
            <person name="Fuks G."/>
            <person name="Kavchok S."/>
            <person name="Keizer G."/>
            <person name="Linton E."/>
            <person name="Llaca V."/>
            <person name="Song R."/>
            <person name="Tanyolac B."/>
            <person name="Young S."/>
            <person name="Ho-Il K."/>
            <person name="Hahn J.H."/>
            <person name="Sangsakoo G."/>
            <person name="Vanavichit A."/>
            <person name="de Mattos Luiz.A.T."/>
            <person name="Zimmer P.D."/>
            <person name="Malone G."/>
            <person name="Dellagostin O."/>
            <person name="de Oliveira A.C."/>
            <person name="Bevan M."/>
            <person name="Bancroft I."/>
            <person name="Minx P."/>
            <person name="Cordum H."/>
            <person name="Wilson R."/>
            <person name="Cheng Z."/>
            <person name="Jin W."/>
            <person name="Jiang J."/>
            <person name="Leong S.A."/>
            <person name="Iwama H."/>
            <person name="Gojobori T."/>
            <person name="Itoh T."/>
            <person name="Niimura Y."/>
            <person name="Fujii Y."/>
            <person name="Habara T."/>
            <person name="Sakai H."/>
            <person name="Sato Y."/>
            <person name="Wilson G."/>
            <person name="Kumar K."/>
            <person name="McCouch S."/>
            <person name="Juretic N."/>
            <person name="Hoen D."/>
            <person name="Wright S."/>
            <person name="Bruskiewich R."/>
            <person name="Bureau T."/>
            <person name="Miyao A."/>
            <person name="Hirochika H."/>
            <person name="Nishikawa T."/>
            <person name="Kadowaki K."/>
            <person name="Sugiura M."/>
            <person name="Burr B."/>
            <person name="Sasaki T."/>
        </authorList>
    </citation>
    <scope>NUCLEOTIDE SEQUENCE [LARGE SCALE GENOMIC DNA]</scope>
    <source>
        <strain evidence="4">cv. Nipponbare</strain>
    </source>
</reference>
<reference evidence="3" key="1">
    <citation type="submission" date="2002-06" db="EMBL/GenBank/DDBJ databases">
        <title>Oryza sativa nipponbare(GA3) genomic DNA, chromosome 9, PAC clone:P0668D04.</title>
        <authorList>
            <person name="Sasaki T."/>
            <person name="Matsumoto T."/>
            <person name="Katayose Y."/>
        </authorList>
    </citation>
    <scope>NUCLEOTIDE SEQUENCE</scope>
</reference>
<accession>Q6ERR5</accession>
<evidence type="ECO:0000313" key="2">
    <source>
        <dbReference type="EMBL" id="BAD28655.1"/>
    </source>
</evidence>
<feature type="region of interest" description="Disordered" evidence="1">
    <location>
        <begin position="49"/>
        <end position="101"/>
    </location>
</feature>
<feature type="region of interest" description="Disordered" evidence="1">
    <location>
        <begin position="1"/>
        <end position="31"/>
    </location>
</feature>
<name>Q6ERR5_ORYSJ</name>
<feature type="compositionally biased region" description="Polar residues" evidence="1">
    <location>
        <begin position="72"/>
        <end position="83"/>
    </location>
</feature>
<feature type="compositionally biased region" description="Basic and acidic residues" evidence="1">
    <location>
        <begin position="85"/>
        <end position="101"/>
    </location>
</feature>
<evidence type="ECO:0000313" key="4">
    <source>
        <dbReference type="Proteomes" id="UP000000763"/>
    </source>
</evidence>
<evidence type="ECO:0000256" key="1">
    <source>
        <dbReference type="SAM" id="MobiDB-lite"/>
    </source>
</evidence>
<organism evidence="2 4">
    <name type="scientific">Oryza sativa subsp. japonica</name>
    <name type="common">Rice</name>
    <dbReference type="NCBI Taxonomy" id="39947"/>
    <lineage>
        <taxon>Eukaryota</taxon>
        <taxon>Viridiplantae</taxon>
        <taxon>Streptophyta</taxon>
        <taxon>Embryophyta</taxon>
        <taxon>Tracheophyta</taxon>
        <taxon>Spermatophyta</taxon>
        <taxon>Magnoliopsida</taxon>
        <taxon>Liliopsida</taxon>
        <taxon>Poales</taxon>
        <taxon>Poaceae</taxon>
        <taxon>BOP clade</taxon>
        <taxon>Oryzoideae</taxon>
        <taxon>Oryzeae</taxon>
        <taxon>Oryzinae</taxon>
        <taxon>Oryza</taxon>
        <taxon>Oryza sativa</taxon>
    </lineage>
</organism>
<dbReference type="Proteomes" id="UP000000763">
    <property type="component" value="Chromosome 9"/>
</dbReference>
<reference evidence="2" key="2">
    <citation type="submission" date="2002-06" db="EMBL/GenBank/DDBJ databases">
        <title>Oryza sativa nipponbare(GA3) genomic DNA, chromosome 9, PAC clone:P0701F11.</title>
        <authorList>
            <person name="Sasaki T."/>
            <person name="Matsumoto T."/>
            <person name="Katayose Y."/>
        </authorList>
    </citation>
    <scope>NUCLEOTIDE SEQUENCE</scope>
</reference>
<gene>
    <name evidence="3" type="ORF">P0668D04.1</name>
    <name evidence="2" type="ORF">P0701F11.20</name>
</gene>